<dbReference type="EMBL" id="JBBDHC010000023">
    <property type="protein sequence ID" value="MEJ1250550.1"/>
    <property type="molecule type" value="Genomic_DNA"/>
</dbReference>
<dbReference type="AlphaFoldDB" id="A0AAW9R8B4"/>
<sequence>MASERWEYKVVTVTPSIWGEFRPDEVAERLNIEGEARWELVNALLYGVVVTLFLKRPR</sequence>
<dbReference type="Proteomes" id="UP001364472">
    <property type="component" value="Unassembled WGS sequence"/>
</dbReference>
<gene>
    <name evidence="1" type="ORF">WB794_12800</name>
</gene>
<proteinExistence type="predicted"/>
<name>A0AAW9R8B4_9GAMM</name>
<evidence type="ECO:0008006" key="3">
    <source>
        <dbReference type="Google" id="ProtNLM"/>
    </source>
</evidence>
<organism evidence="1 2">
    <name type="scientific">Denitratimonas tolerans</name>
    <dbReference type="NCBI Taxonomy" id="1338420"/>
    <lineage>
        <taxon>Bacteria</taxon>
        <taxon>Pseudomonadati</taxon>
        <taxon>Pseudomonadota</taxon>
        <taxon>Gammaproteobacteria</taxon>
        <taxon>Lysobacterales</taxon>
        <taxon>Lysobacteraceae</taxon>
        <taxon>Denitratimonas</taxon>
    </lineage>
</organism>
<reference evidence="1 2" key="1">
    <citation type="journal article" date="2016" name="Antonie Van Leeuwenhoek">
        <title>Denitratimonas tolerans gen. nov., sp. nov., a denitrifying bacterium isolated from a bioreactor for tannery wastewater treatment.</title>
        <authorList>
            <person name="Han S.I."/>
            <person name="Kim J.O."/>
            <person name="Lee Y.R."/>
            <person name="Ekpeghere K.I."/>
            <person name="Koh S.C."/>
            <person name="Whang K.S."/>
        </authorList>
    </citation>
    <scope>NUCLEOTIDE SEQUENCE [LARGE SCALE GENOMIC DNA]</scope>
    <source>
        <strain evidence="1 2">KACC 17565</strain>
    </source>
</reference>
<keyword evidence="2" id="KW-1185">Reference proteome</keyword>
<accession>A0AAW9R8B4</accession>
<comment type="caution">
    <text evidence="1">The sequence shown here is derived from an EMBL/GenBank/DDBJ whole genome shotgun (WGS) entry which is preliminary data.</text>
</comment>
<protein>
    <recommendedName>
        <fullName evidence="3">DUF4177 domain-containing protein</fullName>
    </recommendedName>
</protein>
<evidence type="ECO:0000313" key="2">
    <source>
        <dbReference type="Proteomes" id="UP001364472"/>
    </source>
</evidence>
<evidence type="ECO:0000313" key="1">
    <source>
        <dbReference type="EMBL" id="MEJ1250550.1"/>
    </source>
</evidence>
<dbReference type="RefSeq" id="WP_337336253.1">
    <property type="nucleotide sequence ID" value="NZ_JBBDHC010000023.1"/>
</dbReference>